<dbReference type="EMBL" id="CP000249">
    <property type="protein sequence ID" value="ABD13242.1"/>
    <property type="molecule type" value="Genomic_DNA"/>
</dbReference>
<dbReference type="eggNOG" id="COG2518">
    <property type="taxonomic scope" value="Bacteria"/>
</dbReference>
<feature type="region of interest" description="Disordered" evidence="1">
    <location>
        <begin position="339"/>
        <end position="387"/>
    </location>
</feature>
<dbReference type="AlphaFoldDB" id="Q2J650"/>
<feature type="compositionally biased region" description="Basic residues" evidence="1">
    <location>
        <begin position="176"/>
        <end position="193"/>
    </location>
</feature>
<dbReference type="HOGENOM" id="CLU_713202_0_0_11"/>
<feature type="compositionally biased region" description="Basic residues" evidence="1">
    <location>
        <begin position="158"/>
        <end position="168"/>
    </location>
</feature>
<evidence type="ECO:0000256" key="1">
    <source>
        <dbReference type="SAM" id="MobiDB-lite"/>
    </source>
</evidence>
<gene>
    <name evidence="2" type="ordered locus">Francci3_3892</name>
</gene>
<proteinExistence type="predicted"/>
<accession>Q2J650</accession>
<organism evidence="2 3">
    <name type="scientific">Frankia casuarinae (strain DSM 45818 / CECT 9043 / HFP020203 / CcI3)</name>
    <dbReference type="NCBI Taxonomy" id="106370"/>
    <lineage>
        <taxon>Bacteria</taxon>
        <taxon>Bacillati</taxon>
        <taxon>Actinomycetota</taxon>
        <taxon>Actinomycetes</taxon>
        <taxon>Frankiales</taxon>
        <taxon>Frankiaceae</taxon>
        <taxon>Frankia</taxon>
    </lineage>
</organism>
<dbReference type="Proteomes" id="UP000001937">
    <property type="component" value="Chromosome"/>
</dbReference>
<dbReference type="STRING" id="106370.Francci3_3892"/>
<sequence>MRRLWEGSEKVSAGESCGEEGPTGPQPEVHALFPSCGECRRARAEHLRRSARGARMRDGLPSLTLQPPVTRCPHIPDVWAPGFGPGRSRRRAPGGRRGRRARSDPRLVQPACPRWADGPAVALARPDPGCRVRQRRRQRAALGRGVPPRLRPDDWSGRRTRRRAPRKPARPDPLRRRPGHRPGPPHRRLRHPRVAAWSGTTIGPQDPIDGIWLRATATDPAVCRINASRGAVEADLCVPLIPNLSPALVAGSSLAYLAKRRLDGPDPVYEIGAHGHGADGQALAERLCDHIRTWDTDRKAGPTLTAISLTADAEVPPTAIVKKDCAIIITFWQPRVPRGRTCPSAGNRGQSRAIAGNRGRPVLSRWERSAPGPRSGRRSWSSARHRR</sequence>
<evidence type="ECO:0000313" key="2">
    <source>
        <dbReference type="EMBL" id="ABD13242.1"/>
    </source>
</evidence>
<feature type="compositionally biased region" description="Basic residues" evidence="1">
    <location>
        <begin position="87"/>
        <end position="100"/>
    </location>
</feature>
<feature type="compositionally biased region" description="Low complexity" evidence="1">
    <location>
        <begin position="369"/>
        <end position="387"/>
    </location>
</feature>
<keyword evidence="3" id="KW-1185">Reference proteome</keyword>
<protein>
    <submittedName>
        <fullName evidence="2">Uncharacterized protein</fullName>
    </submittedName>
</protein>
<name>Q2J650_FRACC</name>
<reference evidence="2 3" key="1">
    <citation type="journal article" date="2007" name="Genome Res.">
        <title>Genome characteristics of facultatively symbiotic Frankia sp. strains reflect host range and host plant biogeography.</title>
        <authorList>
            <person name="Normand P."/>
            <person name="Lapierre P."/>
            <person name="Tisa L.S."/>
            <person name="Gogarten J.P."/>
            <person name="Alloisio N."/>
            <person name="Bagnarol E."/>
            <person name="Bassi C.A."/>
            <person name="Berry A.M."/>
            <person name="Bickhart D.M."/>
            <person name="Choisne N."/>
            <person name="Couloux A."/>
            <person name="Cournoyer B."/>
            <person name="Cruveiller S."/>
            <person name="Daubin V."/>
            <person name="Demange N."/>
            <person name="Francino M.P."/>
            <person name="Goltsman E."/>
            <person name="Huang Y."/>
            <person name="Kopp O.R."/>
            <person name="Labarre L."/>
            <person name="Lapidus A."/>
            <person name="Lavire C."/>
            <person name="Marechal J."/>
            <person name="Martinez M."/>
            <person name="Mastronunzio J.E."/>
            <person name="Mullin B.C."/>
            <person name="Niemann J."/>
            <person name="Pujic P."/>
            <person name="Rawnsley T."/>
            <person name="Rouy Z."/>
            <person name="Schenowitz C."/>
            <person name="Sellstedt A."/>
            <person name="Tavares F."/>
            <person name="Tomkins J.P."/>
            <person name="Vallenet D."/>
            <person name="Valverde C."/>
            <person name="Wall L.G."/>
            <person name="Wang Y."/>
            <person name="Medigue C."/>
            <person name="Benson D.R."/>
        </authorList>
    </citation>
    <scope>NUCLEOTIDE SEQUENCE [LARGE SCALE GENOMIC DNA]</scope>
    <source>
        <strain evidence="3">DSM 45818 / CECT 9043 / CcI3</strain>
    </source>
</reference>
<evidence type="ECO:0000313" key="3">
    <source>
        <dbReference type="Proteomes" id="UP000001937"/>
    </source>
</evidence>
<dbReference type="KEGG" id="fra:Francci3_3892"/>
<feature type="region of interest" description="Disordered" evidence="1">
    <location>
        <begin position="49"/>
        <end position="201"/>
    </location>
</feature>
<feature type="region of interest" description="Disordered" evidence="1">
    <location>
        <begin position="1"/>
        <end position="29"/>
    </location>
</feature>